<accession>A0A9D4DEV9</accession>
<dbReference type="PANTHER" id="PTHR46312:SF2">
    <property type="entry name" value="NUCLEOTIDE-BINDING OLIGOMERIZATION DOMAIN-CONTAINING PROTEIN 2-LIKE"/>
    <property type="match status" value="1"/>
</dbReference>
<sequence length="1363" mass="156282">MGKTTFLTKLALDWCDAVSVHNPDYKATFSDVDTLKEFRFLFQISLRDATDQREVTEMIKTQIIDMIYTGDKREETAKLLPQILERESCVITMDGLNEWVDRLNKCISPLMAQCLNKCVSVITTRPWKMMDERIKDSDIKTLIEIEGIIDEGELAKKILRSLQTGNVETHTDFMMYVNKRRLKHFITSPWRLSLLVNLWMNYEVTGSLCEINCILIDILFKNANARKGYFQKGTSFRCLTSTHFIKEQIDIFDSLANAAFSLTFVSNKSLVFNERELLNYMSEIQLEFCLRAGVLTKRYSSTVADQDAQFSFVHETMQDFLAAYHIANSNQDLIERFQTDTKYNVLEMSETIIYLCGLECKKANALINRLADVKFLNDINHGLSMYVKGFLGQKEILAFQTDNNTERHFLKTENNSIDYDKRCLALSVLFQRMIIAGYIEAKASGEKKIYLDCRDFTFNTYLNESDSNALKMLLLSNKSHVRSLILESNVLQTSEILTVVQQSKLCLKRVTMTVNSEIDKALYHTSLQEVRYIGNIDVSFSCVFPPMSQLTFLRINDSTLSEDIVLPDTIQHIVLFNCACTAVFLRRLLVRLSALKKDVRFDLNTLSVSECNTHIFHQELLSCDMQRIYLVVRDGNNDLYHLLRWSSIGKLDLRTADCASLALDIIHTLNKLTTLFLWGIYTGRCDLKLPASLHFISLQKGAISSEWLCSLLIELSSFDHPVMCELYDCVLQPNSKTRRDEPHTHVSDFRSKILSHDMSNIEIIVTRGAKELFEVLRDTSIGFLGLKSAECASLASEILFTLNGLTKLYLWGTYTGVCDFRLPASLQYINLQKVECSSGWLCSLLVKLSFLDHPATCDLYDVVLQSGEETLGYESHTLESDTQSKIRSHDLSNIEILVKSGNLELFELLRDTSIGSLRVIATDTSSLETVTRTQLNMVKQINIEGAYLTRFDHDFPQSIELLYLKKGTFSCEWLYSVLIRLSKVKHHVRLDVKALLVSSNETCSSSSEANVIQCEYSNNVRAHLNVCSYLNVSDLQSEMLLCDMSNIELRILNFHTERFEMLRDMSIRSVQLTAFDDASLTFVTQNTLPAFKEIRLQGTYLSGFNHKLPPTLQLLILEEGSCSSDWLYSLLIQLSTLRHSVRVYLAQYGVLRRRESSEKHSEPPMRGADLFNVKLEVRKDCPGLYETLTNTHITNLNMTQIEHADMLSQTLPLTYLQQLRICLKKYDMDMKLPKCIKYVFIIYKTFFPSSLIHFVQNLSTTEHIVQCKLVFRVEECEDEYTRIKQEYCESKSLNCQQFEVINKQGEVRGAAALTLSATADDNDDDADKHLLRREGEYVDSKPWIHYCKIRLNILCPDNSEGDS</sequence>
<comment type="caution">
    <text evidence="1">The sequence shown here is derived from an EMBL/GenBank/DDBJ whole genome shotgun (WGS) entry which is preliminary data.</text>
</comment>
<evidence type="ECO:0000313" key="2">
    <source>
        <dbReference type="Proteomes" id="UP000828390"/>
    </source>
</evidence>
<keyword evidence="2" id="KW-1185">Reference proteome</keyword>
<dbReference type="Gene3D" id="3.40.50.300">
    <property type="entry name" value="P-loop containing nucleotide triphosphate hydrolases"/>
    <property type="match status" value="1"/>
</dbReference>
<protein>
    <recommendedName>
        <fullName evidence="3">NACHT domain-containing protein</fullName>
    </recommendedName>
</protein>
<dbReference type="PANTHER" id="PTHR46312">
    <property type="entry name" value="NACHT DOMAIN-CONTAINING PROTEIN"/>
    <property type="match status" value="1"/>
</dbReference>
<proteinExistence type="predicted"/>
<reference evidence="1" key="1">
    <citation type="journal article" date="2019" name="bioRxiv">
        <title>The Genome of the Zebra Mussel, Dreissena polymorpha: A Resource for Invasive Species Research.</title>
        <authorList>
            <person name="McCartney M.A."/>
            <person name="Auch B."/>
            <person name="Kono T."/>
            <person name="Mallez S."/>
            <person name="Zhang Y."/>
            <person name="Obille A."/>
            <person name="Becker A."/>
            <person name="Abrahante J.E."/>
            <person name="Garbe J."/>
            <person name="Badalamenti J.P."/>
            <person name="Herman A."/>
            <person name="Mangelson H."/>
            <person name="Liachko I."/>
            <person name="Sullivan S."/>
            <person name="Sone E.D."/>
            <person name="Koren S."/>
            <person name="Silverstein K.A.T."/>
            <person name="Beckman K.B."/>
            <person name="Gohl D.M."/>
        </authorList>
    </citation>
    <scope>NUCLEOTIDE SEQUENCE</scope>
    <source>
        <strain evidence="1">Duluth1</strain>
        <tissue evidence="1">Whole animal</tissue>
    </source>
</reference>
<evidence type="ECO:0000313" key="1">
    <source>
        <dbReference type="EMBL" id="KAH3747708.1"/>
    </source>
</evidence>
<gene>
    <name evidence="1" type="ORF">DPMN_182137</name>
</gene>
<evidence type="ECO:0008006" key="3">
    <source>
        <dbReference type="Google" id="ProtNLM"/>
    </source>
</evidence>
<reference evidence="1" key="2">
    <citation type="submission" date="2020-11" db="EMBL/GenBank/DDBJ databases">
        <authorList>
            <person name="McCartney M.A."/>
            <person name="Auch B."/>
            <person name="Kono T."/>
            <person name="Mallez S."/>
            <person name="Becker A."/>
            <person name="Gohl D.M."/>
            <person name="Silverstein K.A.T."/>
            <person name="Koren S."/>
            <person name="Bechman K.B."/>
            <person name="Herman A."/>
            <person name="Abrahante J.E."/>
            <person name="Garbe J."/>
        </authorList>
    </citation>
    <scope>NUCLEOTIDE SEQUENCE</scope>
    <source>
        <strain evidence="1">Duluth1</strain>
        <tissue evidence="1">Whole animal</tissue>
    </source>
</reference>
<dbReference type="InterPro" id="IPR027417">
    <property type="entry name" value="P-loop_NTPase"/>
</dbReference>
<organism evidence="1 2">
    <name type="scientific">Dreissena polymorpha</name>
    <name type="common">Zebra mussel</name>
    <name type="synonym">Mytilus polymorpha</name>
    <dbReference type="NCBI Taxonomy" id="45954"/>
    <lineage>
        <taxon>Eukaryota</taxon>
        <taxon>Metazoa</taxon>
        <taxon>Spiralia</taxon>
        <taxon>Lophotrochozoa</taxon>
        <taxon>Mollusca</taxon>
        <taxon>Bivalvia</taxon>
        <taxon>Autobranchia</taxon>
        <taxon>Heteroconchia</taxon>
        <taxon>Euheterodonta</taxon>
        <taxon>Imparidentia</taxon>
        <taxon>Neoheterodontei</taxon>
        <taxon>Myida</taxon>
        <taxon>Dreissenoidea</taxon>
        <taxon>Dreissenidae</taxon>
        <taxon>Dreissena</taxon>
    </lineage>
</organism>
<dbReference type="Proteomes" id="UP000828390">
    <property type="component" value="Unassembled WGS sequence"/>
</dbReference>
<dbReference type="EMBL" id="JAIWYP010000010">
    <property type="protein sequence ID" value="KAH3747708.1"/>
    <property type="molecule type" value="Genomic_DNA"/>
</dbReference>
<name>A0A9D4DEV9_DREPO</name>